<dbReference type="AlphaFoldDB" id="A0A7X0EFR3"/>
<comment type="caution">
    <text evidence="2">The sequence shown here is derived from an EMBL/GenBank/DDBJ whole genome shotgun (WGS) entry which is preliminary data.</text>
</comment>
<proteinExistence type="predicted"/>
<feature type="domain" description="PIN" evidence="1">
    <location>
        <begin position="2"/>
        <end position="110"/>
    </location>
</feature>
<dbReference type="EMBL" id="JACIIZ010000029">
    <property type="protein sequence ID" value="MBB6255297.1"/>
    <property type="molecule type" value="Genomic_DNA"/>
</dbReference>
<evidence type="ECO:0000313" key="2">
    <source>
        <dbReference type="EMBL" id="MBB6255297.1"/>
    </source>
</evidence>
<dbReference type="Pfam" id="PF13470">
    <property type="entry name" value="PIN_3"/>
    <property type="match status" value="1"/>
</dbReference>
<sequence length="137" mass="14321">MVIDTNVFLSAFATPRGTAARAVEYAAGCAAILASEETYAELAAKLAASRFALKFGTEADRMEYLSTIGALLSFVVVTSTATASSDPKDNMFLALALDGHADCVVSGDKKHMLSLGAYEGIPILSPAEFLSRYGDAS</sequence>
<reference evidence="2 3" key="1">
    <citation type="submission" date="2020-08" db="EMBL/GenBank/DDBJ databases">
        <title>Genomic Encyclopedia of Type Strains, Phase IV (KMG-IV): sequencing the most valuable type-strain genomes for metagenomic binning, comparative biology and taxonomic classification.</title>
        <authorList>
            <person name="Goeker M."/>
        </authorList>
    </citation>
    <scope>NUCLEOTIDE SEQUENCE [LARGE SCALE GENOMIC DNA]</scope>
    <source>
        <strain evidence="2 3">DSM 22198</strain>
    </source>
</reference>
<dbReference type="NCBIfam" id="TIGR00305">
    <property type="entry name" value="putative toxin-antitoxin system toxin component, PIN family"/>
    <property type="match status" value="1"/>
</dbReference>
<dbReference type="InterPro" id="IPR029060">
    <property type="entry name" value="PIN-like_dom_sf"/>
</dbReference>
<dbReference type="PANTHER" id="PTHR34610">
    <property type="entry name" value="SSL7007 PROTEIN"/>
    <property type="match status" value="1"/>
</dbReference>
<evidence type="ECO:0000259" key="1">
    <source>
        <dbReference type="Pfam" id="PF13470"/>
    </source>
</evidence>
<protein>
    <recommendedName>
        <fullName evidence="1">PIN domain-containing protein</fullName>
    </recommendedName>
</protein>
<gene>
    <name evidence="2" type="ORF">FHS74_005896</name>
</gene>
<evidence type="ECO:0000313" key="3">
    <source>
        <dbReference type="Proteomes" id="UP000539175"/>
    </source>
</evidence>
<name>A0A7X0EFR3_9PROT</name>
<organism evidence="2 3">
    <name type="scientific">Nitrospirillum iridis</name>
    <dbReference type="NCBI Taxonomy" id="765888"/>
    <lineage>
        <taxon>Bacteria</taxon>
        <taxon>Pseudomonadati</taxon>
        <taxon>Pseudomonadota</taxon>
        <taxon>Alphaproteobacteria</taxon>
        <taxon>Rhodospirillales</taxon>
        <taxon>Azospirillaceae</taxon>
        <taxon>Nitrospirillum</taxon>
    </lineage>
</organism>
<accession>A0A7X0EFR3</accession>
<dbReference type="RefSeq" id="WP_184807804.1">
    <property type="nucleotide sequence ID" value="NZ_JACIIZ010000029.1"/>
</dbReference>
<dbReference type="InterPro" id="IPR002716">
    <property type="entry name" value="PIN_dom"/>
</dbReference>
<dbReference type="SUPFAM" id="SSF88723">
    <property type="entry name" value="PIN domain-like"/>
    <property type="match status" value="1"/>
</dbReference>
<keyword evidence="3" id="KW-1185">Reference proteome</keyword>
<dbReference type="InterPro" id="IPR002850">
    <property type="entry name" value="PIN_toxin-like"/>
</dbReference>
<dbReference type="Proteomes" id="UP000539175">
    <property type="component" value="Unassembled WGS sequence"/>
</dbReference>
<dbReference type="PANTHER" id="PTHR34610:SF3">
    <property type="entry name" value="SSL7007 PROTEIN"/>
    <property type="match status" value="1"/>
</dbReference>